<dbReference type="AlphaFoldDB" id="A0A1W0WNW2"/>
<organism evidence="7 8">
    <name type="scientific">Hypsibius exemplaris</name>
    <name type="common">Freshwater tardigrade</name>
    <dbReference type="NCBI Taxonomy" id="2072580"/>
    <lineage>
        <taxon>Eukaryota</taxon>
        <taxon>Metazoa</taxon>
        <taxon>Ecdysozoa</taxon>
        <taxon>Tardigrada</taxon>
        <taxon>Eutardigrada</taxon>
        <taxon>Parachela</taxon>
        <taxon>Hypsibioidea</taxon>
        <taxon>Hypsibiidae</taxon>
        <taxon>Hypsibius</taxon>
    </lineage>
</organism>
<evidence type="ECO:0000313" key="7">
    <source>
        <dbReference type="EMBL" id="OQV16813.1"/>
    </source>
</evidence>
<dbReference type="Proteomes" id="UP000192578">
    <property type="component" value="Unassembled WGS sequence"/>
</dbReference>
<comment type="caution">
    <text evidence="7">The sequence shown here is derived from an EMBL/GenBank/DDBJ whole genome shotgun (WGS) entry which is preliminary data.</text>
</comment>
<dbReference type="InterPro" id="IPR018967">
    <property type="entry name" value="FeS-contain_CDGSH-typ"/>
</dbReference>
<dbReference type="PANTHER" id="PTHR46491">
    <property type="entry name" value="CDGSH IRON SULFUR DOMAIN PROTEIN HOMOLOG"/>
    <property type="match status" value="1"/>
</dbReference>
<keyword evidence="2" id="KW-0479">Metal-binding</keyword>
<dbReference type="EMBL" id="MTYJ01000069">
    <property type="protein sequence ID" value="OQV16813.1"/>
    <property type="molecule type" value="Genomic_DNA"/>
</dbReference>
<evidence type="ECO:0000256" key="1">
    <source>
        <dbReference type="ARBA" id="ARBA00022714"/>
    </source>
</evidence>
<dbReference type="InterPro" id="IPR042216">
    <property type="entry name" value="MitoNEET_CISD"/>
</dbReference>
<proteinExistence type="predicted"/>
<reference evidence="8" key="1">
    <citation type="submission" date="2017-01" db="EMBL/GenBank/DDBJ databases">
        <title>Comparative genomics of anhydrobiosis in the tardigrade Hypsibius dujardini.</title>
        <authorList>
            <person name="Yoshida Y."/>
            <person name="Koutsovoulos G."/>
            <person name="Laetsch D."/>
            <person name="Stevens L."/>
            <person name="Kumar S."/>
            <person name="Horikawa D."/>
            <person name="Ishino K."/>
            <person name="Komine S."/>
            <person name="Tomita M."/>
            <person name="Blaxter M."/>
            <person name="Arakawa K."/>
        </authorList>
    </citation>
    <scope>NUCLEOTIDE SEQUENCE [LARGE SCALE GENOMIC DNA]</scope>
    <source>
        <strain evidence="8">Z151</strain>
    </source>
</reference>
<feature type="domain" description="Iron-binding zinc finger CDGSH type" evidence="6">
    <location>
        <begin position="109"/>
        <end position="144"/>
    </location>
</feature>
<name>A0A1W0WNW2_HYPEX</name>
<evidence type="ECO:0000313" key="8">
    <source>
        <dbReference type="Proteomes" id="UP000192578"/>
    </source>
</evidence>
<dbReference type="GO" id="GO:0046872">
    <property type="term" value="F:metal ion binding"/>
    <property type="evidence" value="ECO:0007669"/>
    <property type="project" value="UniProtKB-KW"/>
</dbReference>
<accession>A0A1W0WNW2</accession>
<dbReference type="SMART" id="SM00704">
    <property type="entry name" value="ZnF_CDGSH"/>
    <property type="match status" value="2"/>
</dbReference>
<evidence type="ECO:0000256" key="2">
    <source>
        <dbReference type="ARBA" id="ARBA00022723"/>
    </source>
</evidence>
<keyword evidence="3" id="KW-0408">Iron</keyword>
<dbReference type="GO" id="GO:0005739">
    <property type="term" value="C:mitochondrion"/>
    <property type="evidence" value="ECO:0007669"/>
    <property type="project" value="TreeGrafter"/>
</dbReference>
<sequence length="149" mass="17210">MFPLVGACVFRATRQSIGPNLQRAHVRGMVRYDEFLEFEKWQHLPRKLQFEKSEGALQDGKGKAAAKYPFKYTIEKGKKYSWCSCGFSHTQPFCDGSHKQKYVISGLKPLKFIAEETKEVWFCNCKQTGNKPYCDDTCKTPEVQEVRVN</sequence>
<gene>
    <name evidence="7" type="ORF">BV898_08986</name>
</gene>
<feature type="domain" description="Iron-binding zinc finger CDGSH type" evidence="6">
    <location>
        <begin position="67"/>
        <end position="104"/>
    </location>
</feature>
<evidence type="ECO:0000256" key="5">
    <source>
        <dbReference type="ARBA" id="ARBA00034078"/>
    </source>
</evidence>
<dbReference type="PANTHER" id="PTHR46491:SF3">
    <property type="entry name" value="CDGSH IRON-SULFUR DOMAIN-CONTAINING PROTEIN 3, MITOCHONDRIAL"/>
    <property type="match status" value="1"/>
</dbReference>
<dbReference type="Gene3D" id="3.40.5.90">
    <property type="entry name" value="CDGSH iron-sulfur domain, mitoNEET-type"/>
    <property type="match status" value="2"/>
</dbReference>
<dbReference type="InterPro" id="IPR052950">
    <property type="entry name" value="CISD"/>
</dbReference>
<keyword evidence="8" id="KW-1185">Reference proteome</keyword>
<keyword evidence="4" id="KW-0411">Iron-sulfur</keyword>
<dbReference type="OrthoDB" id="15717at2759"/>
<evidence type="ECO:0000256" key="4">
    <source>
        <dbReference type="ARBA" id="ARBA00023014"/>
    </source>
</evidence>
<dbReference type="GO" id="GO:0051537">
    <property type="term" value="F:2 iron, 2 sulfur cluster binding"/>
    <property type="evidence" value="ECO:0007669"/>
    <property type="project" value="UniProtKB-KW"/>
</dbReference>
<evidence type="ECO:0000259" key="6">
    <source>
        <dbReference type="SMART" id="SM00704"/>
    </source>
</evidence>
<protein>
    <submittedName>
        <fullName evidence="7">CDGSH iron-sulfur domain-containing protein 3, mitochondrial</fullName>
    </submittedName>
</protein>
<evidence type="ECO:0000256" key="3">
    <source>
        <dbReference type="ARBA" id="ARBA00023004"/>
    </source>
</evidence>
<keyword evidence="1" id="KW-0001">2Fe-2S</keyword>
<dbReference type="Pfam" id="PF09360">
    <property type="entry name" value="zf-CDGSH"/>
    <property type="match status" value="1"/>
</dbReference>
<comment type="cofactor">
    <cofactor evidence="5">
        <name>[2Fe-2S] cluster</name>
        <dbReference type="ChEBI" id="CHEBI:190135"/>
    </cofactor>
</comment>